<keyword evidence="3" id="KW-0964">Secreted</keyword>
<gene>
    <name evidence="7" type="ORF">HZH66_008975</name>
</gene>
<comment type="subcellular location">
    <subcellularLocation>
        <location evidence="1">Secreted</location>
    </subcellularLocation>
</comment>
<accession>A0A834JRU6</accession>
<dbReference type="Gene3D" id="2.60.40.770">
    <property type="match status" value="1"/>
</dbReference>
<evidence type="ECO:0000313" key="8">
    <source>
        <dbReference type="Proteomes" id="UP000614350"/>
    </source>
</evidence>
<dbReference type="SMART" id="SM00737">
    <property type="entry name" value="ML"/>
    <property type="match status" value="1"/>
</dbReference>
<name>A0A834JRU6_VESVU</name>
<sequence>MRTKKRIRPSTMLFFHSSLYRRPRMNGNSEFVFVALLLALSSFKSYAEVVHFRECPKPTPDAVSNCTIHEVRVDPCREAAEDKPCRLRRGYNSSISFDYTPNFSGDTLETRAYWASALTDLPFLGMSSDACTMTSCPAVPGQKQTYNVQLFISKKFPIRTYDLKWKIWNQQEQECCFMFQIKLHK</sequence>
<evidence type="ECO:0000256" key="2">
    <source>
        <dbReference type="ARBA" id="ARBA00006370"/>
    </source>
</evidence>
<dbReference type="Proteomes" id="UP000614350">
    <property type="component" value="Unassembled WGS sequence"/>
</dbReference>
<proteinExistence type="inferred from homology"/>
<keyword evidence="8" id="KW-1185">Reference proteome</keyword>
<protein>
    <recommendedName>
        <fullName evidence="6">MD-2-related lipid-recognition domain-containing protein</fullName>
    </recommendedName>
</protein>
<evidence type="ECO:0000256" key="1">
    <source>
        <dbReference type="ARBA" id="ARBA00004613"/>
    </source>
</evidence>
<dbReference type="EMBL" id="JACSEA010000009">
    <property type="protein sequence ID" value="KAF7393142.1"/>
    <property type="molecule type" value="Genomic_DNA"/>
</dbReference>
<reference evidence="7" key="1">
    <citation type="journal article" date="2020" name="G3 (Bethesda)">
        <title>High-Quality Assemblies for Three Invasive Social Wasps from the &lt;i&gt;Vespula&lt;/i&gt; Genus.</title>
        <authorList>
            <person name="Harrop T.W.R."/>
            <person name="Guhlin J."/>
            <person name="McLaughlin G.M."/>
            <person name="Permina E."/>
            <person name="Stockwell P."/>
            <person name="Gilligan J."/>
            <person name="Le Lec M.F."/>
            <person name="Gruber M.A.M."/>
            <person name="Quinn O."/>
            <person name="Lovegrove M."/>
            <person name="Duncan E.J."/>
            <person name="Remnant E.J."/>
            <person name="Van Eeckhoven J."/>
            <person name="Graham B."/>
            <person name="Knapp R.A."/>
            <person name="Langford K.W."/>
            <person name="Kronenberg Z."/>
            <person name="Press M.O."/>
            <person name="Eacker S.M."/>
            <person name="Wilson-Rankin E.E."/>
            <person name="Purcell J."/>
            <person name="Lester P.J."/>
            <person name="Dearden P.K."/>
        </authorList>
    </citation>
    <scope>NUCLEOTIDE SEQUENCE</scope>
    <source>
        <strain evidence="7">Marl-1</strain>
    </source>
</reference>
<dbReference type="GO" id="GO:0005576">
    <property type="term" value="C:extracellular region"/>
    <property type="evidence" value="ECO:0007669"/>
    <property type="project" value="UniProtKB-SubCell"/>
</dbReference>
<feature type="domain" description="MD-2-related lipid-recognition" evidence="6">
    <location>
        <begin position="52"/>
        <end position="181"/>
    </location>
</feature>
<dbReference type="Pfam" id="PF02221">
    <property type="entry name" value="E1_DerP2_DerF2"/>
    <property type="match status" value="1"/>
</dbReference>
<dbReference type="InterPro" id="IPR014756">
    <property type="entry name" value="Ig_E-set"/>
</dbReference>
<dbReference type="PANTHER" id="PTHR11306:SF55">
    <property type="entry name" value="GEO08227P1-RELATED"/>
    <property type="match status" value="1"/>
</dbReference>
<evidence type="ECO:0000256" key="4">
    <source>
        <dbReference type="ARBA" id="ARBA00022729"/>
    </source>
</evidence>
<evidence type="ECO:0000256" key="5">
    <source>
        <dbReference type="ARBA" id="ARBA00023157"/>
    </source>
</evidence>
<keyword evidence="4" id="KW-0732">Signal</keyword>
<dbReference type="FunFam" id="2.60.40.770:FF:000001">
    <property type="entry name" value="NPC intracellular cholesterol transporter 2"/>
    <property type="match status" value="1"/>
</dbReference>
<dbReference type="GO" id="GO:0032934">
    <property type="term" value="F:sterol binding"/>
    <property type="evidence" value="ECO:0007669"/>
    <property type="project" value="InterPro"/>
</dbReference>
<comment type="similarity">
    <text evidence="2">Belongs to the NPC2 family.</text>
</comment>
<dbReference type="PANTHER" id="PTHR11306">
    <property type="entry name" value="NIEMANN PICK TYPE C2 PROTEIN NPC2-RELATED"/>
    <property type="match status" value="1"/>
</dbReference>
<dbReference type="InterPro" id="IPR033916">
    <property type="entry name" value="ML_Npc2-like"/>
</dbReference>
<dbReference type="InterPro" id="IPR039670">
    <property type="entry name" value="NPC2-like"/>
</dbReference>
<dbReference type="CDD" id="cd00916">
    <property type="entry name" value="Npc2_like"/>
    <property type="match status" value="1"/>
</dbReference>
<comment type="caution">
    <text evidence="7">The sequence shown here is derived from an EMBL/GenBank/DDBJ whole genome shotgun (WGS) entry which is preliminary data.</text>
</comment>
<dbReference type="AlphaFoldDB" id="A0A834JRU6"/>
<evidence type="ECO:0000256" key="3">
    <source>
        <dbReference type="ARBA" id="ARBA00022525"/>
    </source>
</evidence>
<dbReference type="GO" id="GO:0032367">
    <property type="term" value="P:intracellular cholesterol transport"/>
    <property type="evidence" value="ECO:0007669"/>
    <property type="project" value="InterPro"/>
</dbReference>
<evidence type="ECO:0000313" key="7">
    <source>
        <dbReference type="EMBL" id="KAF7393142.1"/>
    </source>
</evidence>
<keyword evidence="5" id="KW-1015">Disulfide bond</keyword>
<dbReference type="SUPFAM" id="SSF81296">
    <property type="entry name" value="E set domains"/>
    <property type="match status" value="1"/>
</dbReference>
<organism evidence="7 8">
    <name type="scientific">Vespula vulgaris</name>
    <name type="common">Yellow jacket</name>
    <name type="synonym">Wasp</name>
    <dbReference type="NCBI Taxonomy" id="7454"/>
    <lineage>
        <taxon>Eukaryota</taxon>
        <taxon>Metazoa</taxon>
        <taxon>Ecdysozoa</taxon>
        <taxon>Arthropoda</taxon>
        <taxon>Hexapoda</taxon>
        <taxon>Insecta</taxon>
        <taxon>Pterygota</taxon>
        <taxon>Neoptera</taxon>
        <taxon>Endopterygota</taxon>
        <taxon>Hymenoptera</taxon>
        <taxon>Apocrita</taxon>
        <taxon>Aculeata</taxon>
        <taxon>Vespoidea</taxon>
        <taxon>Vespidae</taxon>
        <taxon>Vespinae</taxon>
        <taxon>Vespula</taxon>
    </lineage>
</organism>
<dbReference type="InterPro" id="IPR003172">
    <property type="entry name" value="ML_dom"/>
</dbReference>
<evidence type="ECO:0000259" key="6">
    <source>
        <dbReference type="SMART" id="SM00737"/>
    </source>
</evidence>